<dbReference type="PATRIC" id="fig|172044.3.peg.1855"/>
<dbReference type="Pfam" id="PF13439">
    <property type="entry name" value="Glyco_transf_4"/>
    <property type="match status" value="1"/>
</dbReference>
<dbReference type="RefSeq" id="WP_058745494.1">
    <property type="nucleotide sequence ID" value="NZ_LDTF01000047.1"/>
</dbReference>
<organism evidence="3 4">
    <name type="scientific">Sphingomonas yabuuchiae</name>
    <dbReference type="NCBI Taxonomy" id="172044"/>
    <lineage>
        <taxon>Bacteria</taxon>
        <taxon>Pseudomonadati</taxon>
        <taxon>Pseudomonadota</taxon>
        <taxon>Alphaproteobacteria</taxon>
        <taxon>Sphingomonadales</taxon>
        <taxon>Sphingomonadaceae</taxon>
        <taxon>Sphingomonas</taxon>
    </lineage>
</organism>
<dbReference type="PANTHER" id="PTHR12526:SF627">
    <property type="entry name" value="D-RHAMNOSYLTRANSFERASE WBPZ"/>
    <property type="match status" value="1"/>
</dbReference>
<reference evidence="3 4" key="1">
    <citation type="journal article" date="2016" name="Front. Microbiol.">
        <title>Genomic Resource of Rice Seed Associated Bacteria.</title>
        <authorList>
            <person name="Midha S."/>
            <person name="Bansal K."/>
            <person name="Sharma S."/>
            <person name="Kumar N."/>
            <person name="Patil P.P."/>
            <person name="Chaudhry V."/>
            <person name="Patil P.B."/>
        </authorList>
    </citation>
    <scope>NUCLEOTIDE SEQUENCE [LARGE SCALE GENOMIC DNA]</scope>
    <source>
        <strain evidence="3 4">NS355</strain>
    </source>
</reference>
<name>A0A147IS27_9SPHN</name>
<evidence type="ECO:0008006" key="5">
    <source>
        <dbReference type="Google" id="ProtNLM"/>
    </source>
</evidence>
<evidence type="ECO:0000259" key="1">
    <source>
        <dbReference type="Pfam" id="PF00534"/>
    </source>
</evidence>
<dbReference type="EMBL" id="LDTF01000047">
    <property type="protein sequence ID" value="KTT98272.1"/>
    <property type="molecule type" value="Genomic_DNA"/>
</dbReference>
<comment type="caution">
    <text evidence="3">The sequence shown here is derived from an EMBL/GenBank/DDBJ whole genome shotgun (WGS) entry which is preliminary data.</text>
</comment>
<dbReference type="Proteomes" id="UP000073923">
    <property type="component" value="Unassembled WGS sequence"/>
</dbReference>
<dbReference type="InterPro" id="IPR001296">
    <property type="entry name" value="Glyco_trans_1"/>
</dbReference>
<evidence type="ECO:0000259" key="2">
    <source>
        <dbReference type="Pfam" id="PF13439"/>
    </source>
</evidence>
<gene>
    <name evidence="3" type="ORF">NS355_09590</name>
</gene>
<dbReference type="Gene3D" id="3.40.50.2000">
    <property type="entry name" value="Glycogen Phosphorylase B"/>
    <property type="match status" value="2"/>
</dbReference>
<feature type="domain" description="Glycosyltransferase subfamily 4-like N-terminal" evidence="2">
    <location>
        <begin position="46"/>
        <end position="182"/>
    </location>
</feature>
<feature type="domain" description="Glycosyl transferase family 1" evidence="1">
    <location>
        <begin position="201"/>
        <end position="352"/>
    </location>
</feature>
<dbReference type="SUPFAM" id="SSF53756">
    <property type="entry name" value="UDP-Glycosyltransferase/glycogen phosphorylase"/>
    <property type="match status" value="1"/>
</dbReference>
<dbReference type="AlphaFoldDB" id="A0A147IS27"/>
<dbReference type="GO" id="GO:0016757">
    <property type="term" value="F:glycosyltransferase activity"/>
    <property type="evidence" value="ECO:0007669"/>
    <property type="project" value="InterPro"/>
</dbReference>
<dbReference type="Pfam" id="PF00534">
    <property type="entry name" value="Glycos_transf_1"/>
    <property type="match status" value="1"/>
</dbReference>
<evidence type="ECO:0000313" key="4">
    <source>
        <dbReference type="Proteomes" id="UP000073923"/>
    </source>
</evidence>
<dbReference type="InterPro" id="IPR028098">
    <property type="entry name" value="Glyco_trans_4-like_N"/>
</dbReference>
<dbReference type="CDD" id="cd03801">
    <property type="entry name" value="GT4_PimA-like"/>
    <property type="match status" value="1"/>
</dbReference>
<dbReference type="PANTHER" id="PTHR12526">
    <property type="entry name" value="GLYCOSYLTRANSFERASE"/>
    <property type="match status" value="1"/>
</dbReference>
<sequence>MRQDRVLFLNHSSELGGGELSLLEYLAGRPDNKAVVLFQDGPLLDQLRKHDIPVEILAGMDGVLTMKRSSGLGDSIRAALGGLGSIDRLARRMRWADMVYTNSQKATVIGAVAAMIARRPMIWHLHDIMTSPGFSGTARKVAIALTNRAAKLVIANSQATADAYRQIGGNKPITVIPNGIDPGKFQDQDRRHNHLRLAEELGIGNQPILGLFGRISPWKGQDVAIRALADIPDAHLVLVGGALFGQQDLLEQLKSQAVAAGLADRVHFLGFRRDIPELLSSVDIALHCSTEAEPFGRVIVEAMMAGTPVIVTRGGGATEIVTQTQSDLMVPPHDPEALAAAVNSLLENPDLTLAHARSIQAKAIELYDIAKVNRKIDDAIVSLSVG</sequence>
<proteinExistence type="predicted"/>
<evidence type="ECO:0000313" key="3">
    <source>
        <dbReference type="EMBL" id="KTT98272.1"/>
    </source>
</evidence>
<accession>A0A147IS27</accession>
<dbReference type="OrthoDB" id="7847955at2"/>
<protein>
    <recommendedName>
        <fullName evidence="5">Glycosyl transferase family 1</fullName>
    </recommendedName>
</protein>